<name>A0ABY4IW24_9MICO</name>
<organism evidence="2 3">
    <name type="scientific">Microbacterium aurugineum</name>
    <dbReference type="NCBI Taxonomy" id="2851642"/>
    <lineage>
        <taxon>Bacteria</taxon>
        <taxon>Bacillati</taxon>
        <taxon>Actinomycetota</taxon>
        <taxon>Actinomycetes</taxon>
        <taxon>Micrococcales</taxon>
        <taxon>Microbacteriaceae</taxon>
        <taxon>Microbacterium</taxon>
    </lineage>
</organism>
<dbReference type="PANTHER" id="PTHR43364:SF6">
    <property type="entry name" value="OXIDOREDUCTASE-RELATED"/>
    <property type="match status" value="1"/>
</dbReference>
<reference evidence="2 3" key="1">
    <citation type="submission" date="2021-06" db="EMBL/GenBank/DDBJ databases">
        <title>Genome-based taxonomic framework of Microbacterium strains isolated from marine environment, the description of four new species and reclassification of four preexisting species.</title>
        <authorList>
            <person name="Lee S.D."/>
            <person name="Kim S.-M."/>
            <person name="Byeon Y.-S."/>
            <person name="Yang H.L."/>
            <person name="Kim I.S."/>
        </authorList>
    </citation>
    <scope>NUCLEOTIDE SEQUENCE [LARGE SCALE GENOMIC DNA]</scope>
    <source>
        <strain evidence="2 3">KSW4-10</strain>
    </source>
</reference>
<protein>
    <submittedName>
        <fullName evidence="2">Aldo/keto reductase</fullName>
    </submittedName>
</protein>
<sequence>MQYRTLSDGRTSFDVSTLCLGAMNFGTRTDEATSRAILDRFVEAGGTFIDTANNYSLWGNGTGRDSEDLLGRWMSDRGNRDALRIATKLGAAQKDPSKPLSNTPPTNFEGLSAEVIRRQAPESARHLGIEHIDVLYGHVDDSEVPLAETVGAFGELQAEGLVGITGISNVPTWRVVEAREEARRLGIAPYGVVQQQYSYLYPAPRLGRNNFVTPGLLDYAASTGAAERPPLALTVYSPLHQGGIARLDKPLWGGVDHPSSHARRALLHEVAGEIGATPNQVALAWLLGAQVPVIPVVGVSSLAQLEEALGAADLVLDAEIRERLDAEPGEAR</sequence>
<dbReference type="InterPro" id="IPR036812">
    <property type="entry name" value="NAD(P)_OxRdtase_dom_sf"/>
</dbReference>
<gene>
    <name evidence="2" type="ORF">KV397_03745</name>
</gene>
<dbReference type="Proteomes" id="UP000830631">
    <property type="component" value="Chromosome"/>
</dbReference>
<dbReference type="EMBL" id="CP078078">
    <property type="protein sequence ID" value="UPL16938.1"/>
    <property type="molecule type" value="Genomic_DNA"/>
</dbReference>
<dbReference type="InterPro" id="IPR023210">
    <property type="entry name" value="NADP_OxRdtase_dom"/>
</dbReference>
<dbReference type="Pfam" id="PF00248">
    <property type="entry name" value="Aldo_ket_red"/>
    <property type="match status" value="1"/>
</dbReference>
<proteinExistence type="predicted"/>
<accession>A0ABY4IW24</accession>
<dbReference type="RefSeq" id="WP_261812189.1">
    <property type="nucleotide sequence ID" value="NZ_CP078078.1"/>
</dbReference>
<evidence type="ECO:0000313" key="2">
    <source>
        <dbReference type="EMBL" id="UPL16938.1"/>
    </source>
</evidence>
<feature type="domain" description="NADP-dependent oxidoreductase" evidence="1">
    <location>
        <begin position="18"/>
        <end position="325"/>
    </location>
</feature>
<evidence type="ECO:0000313" key="3">
    <source>
        <dbReference type="Proteomes" id="UP000830631"/>
    </source>
</evidence>
<dbReference type="PANTHER" id="PTHR43364">
    <property type="entry name" value="NADH-SPECIFIC METHYLGLYOXAL REDUCTASE-RELATED"/>
    <property type="match status" value="1"/>
</dbReference>
<keyword evidence="3" id="KW-1185">Reference proteome</keyword>
<dbReference type="Gene3D" id="3.20.20.100">
    <property type="entry name" value="NADP-dependent oxidoreductase domain"/>
    <property type="match status" value="1"/>
</dbReference>
<dbReference type="InterPro" id="IPR050523">
    <property type="entry name" value="AKR_Detox_Biosynth"/>
</dbReference>
<dbReference type="SUPFAM" id="SSF51430">
    <property type="entry name" value="NAD(P)-linked oxidoreductase"/>
    <property type="match status" value="1"/>
</dbReference>
<evidence type="ECO:0000259" key="1">
    <source>
        <dbReference type="Pfam" id="PF00248"/>
    </source>
</evidence>